<dbReference type="OrthoDB" id="5765304at2"/>
<dbReference type="Proteomes" id="UP000284605">
    <property type="component" value="Unassembled WGS sequence"/>
</dbReference>
<dbReference type="EMBL" id="QYUK01000011">
    <property type="protein sequence ID" value="RJF88422.1"/>
    <property type="molecule type" value="Genomic_DNA"/>
</dbReference>
<sequence length="256" mass="27512">MFTFIKNLIGVKTDQAVQSGLEALVRWDPKAATEAELRTMEQHLDTLGTEVAKARASFQKEKKESDAIKALSEQRLAAAETLQIQATEANDPERKASLEKSLNQLLKMLEDMAPDIDREAKDAEDAQSFLAQLEEAYSGAGAKLKDARSELERAQRTMARAEQQRDMAERQADAAKRAAGLAGATSSLNVALKAMQDAAEKDLVAAEAANAKASLLKPTKPEQDDPNIAAALASASGPKPTTVTDRLAAIRAKIGK</sequence>
<comment type="caution">
    <text evidence="3">The sequence shown here is derived from an EMBL/GenBank/DDBJ whole genome shotgun (WGS) entry which is preliminary data.</text>
</comment>
<protein>
    <recommendedName>
        <fullName evidence="5">PspA/IM30 family protein</fullName>
    </recommendedName>
</protein>
<dbReference type="AlphaFoldDB" id="A0A418WEJ1"/>
<evidence type="ECO:0000313" key="4">
    <source>
        <dbReference type="Proteomes" id="UP000284605"/>
    </source>
</evidence>
<gene>
    <name evidence="3" type="ORF">D3874_16530</name>
</gene>
<accession>A0A418WEJ1</accession>
<feature type="region of interest" description="Disordered" evidence="2">
    <location>
        <begin position="214"/>
        <end position="241"/>
    </location>
</feature>
<evidence type="ECO:0000256" key="2">
    <source>
        <dbReference type="SAM" id="MobiDB-lite"/>
    </source>
</evidence>
<reference evidence="3 4" key="1">
    <citation type="submission" date="2018-09" db="EMBL/GenBank/DDBJ databases">
        <authorList>
            <person name="Zhu H."/>
        </authorList>
    </citation>
    <scope>NUCLEOTIDE SEQUENCE [LARGE SCALE GENOMIC DNA]</scope>
    <source>
        <strain evidence="3 4">K1W22B-8</strain>
    </source>
</reference>
<feature type="coiled-coil region" evidence="1">
    <location>
        <begin position="106"/>
        <end position="178"/>
    </location>
</feature>
<evidence type="ECO:0000256" key="1">
    <source>
        <dbReference type="SAM" id="Coils"/>
    </source>
</evidence>
<organism evidence="3 4">
    <name type="scientific">Oleomonas cavernae</name>
    <dbReference type="NCBI Taxonomy" id="2320859"/>
    <lineage>
        <taxon>Bacteria</taxon>
        <taxon>Pseudomonadati</taxon>
        <taxon>Pseudomonadota</taxon>
        <taxon>Alphaproteobacteria</taxon>
        <taxon>Acetobacterales</taxon>
        <taxon>Acetobacteraceae</taxon>
        <taxon>Oleomonas</taxon>
    </lineage>
</organism>
<proteinExistence type="predicted"/>
<dbReference type="RefSeq" id="WP_119779058.1">
    <property type="nucleotide sequence ID" value="NZ_QYUK01000011.1"/>
</dbReference>
<evidence type="ECO:0000313" key="3">
    <source>
        <dbReference type="EMBL" id="RJF88422.1"/>
    </source>
</evidence>
<keyword evidence="4" id="KW-1185">Reference proteome</keyword>
<name>A0A418WEJ1_9PROT</name>
<evidence type="ECO:0008006" key="5">
    <source>
        <dbReference type="Google" id="ProtNLM"/>
    </source>
</evidence>
<keyword evidence="1" id="KW-0175">Coiled coil</keyword>